<evidence type="ECO:0000313" key="3">
    <source>
        <dbReference type="Proteomes" id="UP000002009"/>
    </source>
</evidence>
<dbReference type="AlphaFoldDB" id="C1ED80"/>
<evidence type="ECO:0000256" key="1">
    <source>
        <dbReference type="SAM" id="MobiDB-lite"/>
    </source>
</evidence>
<dbReference type="OMA" id="MAFIVRA"/>
<reference evidence="2 3" key="1">
    <citation type="journal article" date="2009" name="Science">
        <title>Green evolution and dynamic adaptations revealed by genomes of the marine picoeukaryotes Micromonas.</title>
        <authorList>
            <person name="Worden A.Z."/>
            <person name="Lee J.H."/>
            <person name="Mock T."/>
            <person name="Rouze P."/>
            <person name="Simmons M.P."/>
            <person name="Aerts A.L."/>
            <person name="Allen A.E."/>
            <person name="Cuvelier M.L."/>
            <person name="Derelle E."/>
            <person name="Everett M.V."/>
            <person name="Foulon E."/>
            <person name="Grimwood J."/>
            <person name="Gundlach H."/>
            <person name="Henrissat B."/>
            <person name="Napoli C."/>
            <person name="McDonald S.M."/>
            <person name="Parker M.S."/>
            <person name="Rombauts S."/>
            <person name="Salamov A."/>
            <person name="Von Dassow P."/>
            <person name="Badger J.H."/>
            <person name="Coutinho P.M."/>
            <person name="Demir E."/>
            <person name="Dubchak I."/>
            <person name="Gentemann C."/>
            <person name="Eikrem W."/>
            <person name="Gready J.E."/>
            <person name="John U."/>
            <person name="Lanier W."/>
            <person name="Lindquist E.A."/>
            <person name="Lucas S."/>
            <person name="Mayer K.F."/>
            <person name="Moreau H."/>
            <person name="Not F."/>
            <person name="Otillar R."/>
            <person name="Panaud O."/>
            <person name="Pangilinan J."/>
            <person name="Paulsen I."/>
            <person name="Piegu B."/>
            <person name="Poliakov A."/>
            <person name="Robbens S."/>
            <person name="Schmutz J."/>
            <person name="Toulza E."/>
            <person name="Wyss T."/>
            <person name="Zelensky A."/>
            <person name="Zhou K."/>
            <person name="Armbrust E.V."/>
            <person name="Bhattacharya D."/>
            <person name="Goodenough U.W."/>
            <person name="Van de Peer Y."/>
            <person name="Grigoriev I.V."/>
        </authorList>
    </citation>
    <scope>NUCLEOTIDE SEQUENCE [LARGE SCALE GENOMIC DNA]</scope>
    <source>
        <strain evidence="3">RCC299 / NOUM17</strain>
    </source>
</reference>
<sequence length="227" mass="24887">MDPETQYPVDAVTTEAMKTSKPVGMDMSLDDIVKQHRNANKKRGDGKLSKGGSLKVKAGVNKGGPGRSMSGTFGGRGSGPMYQKLYVHHPKAYKREDGMTVVHIFKINKDIVQVSREGEVLLDTGGDRGRGVRRAMNNALRKFGFRVTFSADDPEEWTVSDGVRYLQRYEDGMVIPRPNPPGPGRALALLQADPPPFAYAGFRSGFPRRSARGFGTRGMGRSRRGLC</sequence>
<gene>
    <name evidence="2" type="ORF">MICPUN_61036</name>
</gene>
<dbReference type="KEGG" id="mis:MICPUN_61036"/>
<accession>C1ED80</accession>
<keyword evidence="3" id="KW-1185">Reference proteome</keyword>
<dbReference type="InParanoid" id="C1ED80"/>
<dbReference type="GeneID" id="8246001"/>
<feature type="compositionally biased region" description="Low complexity" evidence="1">
    <location>
        <begin position="50"/>
        <end position="60"/>
    </location>
</feature>
<dbReference type="EMBL" id="CP001329">
    <property type="protein sequence ID" value="ACO65394.1"/>
    <property type="molecule type" value="Genomic_DNA"/>
</dbReference>
<protein>
    <submittedName>
        <fullName evidence="2">Uncharacterized protein</fullName>
    </submittedName>
</protein>
<dbReference type="RefSeq" id="XP_002504136.1">
    <property type="nucleotide sequence ID" value="XM_002504090.1"/>
</dbReference>
<dbReference type="Proteomes" id="UP000002009">
    <property type="component" value="Chromosome 9"/>
</dbReference>
<feature type="region of interest" description="Disordered" evidence="1">
    <location>
        <begin position="1"/>
        <end position="75"/>
    </location>
</feature>
<dbReference type="OrthoDB" id="568267at2759"/>
<organism evidence="2 3">
    <name type="scientific">Micromonas commoda (strain RCC299 / NOUM17 / CCMP2709)</name>
    <name type="common">Picoplanktonic green alga</name>
    <dbReference type="NCBI Taxonomy" id="296587"/>
    <lineage>
        <taxon>Eukaryota</taxon>
        <taxon>Viridiplantae</taxon>
        <taxon>Chlorophyta</taxon>
        <taxon>Mamiellophyceae</taxon>
        <taxon>Mamiellales</taxon>
        <taxon>Mamiellaceae</taxon>
        <taxon>Micromonas</taxon>
    </lineage>
</organism>
<proteinExistence type="predicted"/>
<dbReference type="eggNOG" id="ENOG502SW8V">
    <property type="taxonomic scope" value="Eukaryota"/>
</dbReference>
<feature type="compositionally biased region" description="Gly residues" evidence="1">
    <location>
        <begin position="61"/>
        <end position="75"/>
    </location>
</feature>
<evidence type="ECO:0000313" key="2">
    <source>
        <dbReference type="EMBL" id="ACO65394.1"/>
    </source>
</evidence>
<name>C1ED80_MICCC</name>